<dbReference type="EMBL" id="CM007382">
    <property type="protein sequence ID" value="ONK78318.1"/>
    <property type="molecule type" value="Genomic_DNA"/>
</dbReference>
<dbReference type="AlphaFoldDB" id="A0A5P1FJ51"/>
<protein>
    <recommendedName>
        <fullName evidence="5">SUN domain-containing protein</fullName>
    </recommendedName>
</protein>
<accession>A0A5P1FJ51</accession>
<reference evidence="7" key="1">
    <citation type="journal article" date="2017" name="Nat. Commun.">
        <title>The asparagus genome sheds light on the origin and evolution of a young Y chromosome.</title>
        <authorList>
            <person name="Harkess A."/>
            <person name="Zhou J."/>
            <person name="Xu C."/>
            <person name="Bowers J.E."/>
            <person name="Van der Hulst R."/>
            <person name="Ayyampalayam S."/>
            <person name="Mercati F."/>
            <person name="Riccardi P."/>
            <person name="McKain M.R."/>
            <person name="Kakrana A."/>
            <person name="Tang H."/>
            <person name="Ray J."/>
            <person name="Groenendijk J."/>
            <person name="Arikit S."/>
            <person name="Mathioni S.M."/>
            <person name="Nakano M."/>
            <person name="Shan H."/>
            <person name="Telgmann-Rauber A."/>
            <person name="Kanno A."/>
            <person name="Yue Z."/>
            <person name="Chen H."/>
            <person name="Li W."/>
            <person name="Chen Y."/>
            <person name="Xu X."/>
            <person name="Zhang Y."/>
            <person name="Luo S."/>
            <person name="Chen H."/>
            <person name="Gao J."/>
            <person name="Mao Z."/>
            <person name="Pires J.C."/>
            <person name="Luo M."/>
            <person name="Kudrna D."/>
            <person name="Wing R.A."/>
            <person name="Meyers B.C."/>
            <person name="Yi K."/>
            <person name="Kong H."/>
            <person name="Lavrijsen P."/>
            <person name="Sunseri F."/>
            <person name="Falavigna A."/>
            <person name="Ye Y."/>
            <person name="Leebens-Mack J.H."/>
            <person name="Chen G."/>
        </authorList>
    </citation>
    <scope>NUCLEOTIDE SEQUENCE [LARGE SCALE GENOMIC DNA]</scope>
    <source>
        <strain evidence="7">cv. DH0086</strain>
    </source>
</reference>
<keyword evidence="4" id="KW-0472">Membrane</keyword>
<dbReference type="Proteomes" id="UP000243459">
    <property type="component" value="Chromosome 2"/>
</dbReference>
<evidence type="ECO:0000256" key="1">
    <source>
        <dbReference type="ARBA" id="ARBA00004370"/>
    </source>
</evidence>
<dbReference type="InterPro" id="IPR045119">
    <property type="entry name" value="SUN1-5"/>
</dbReference>
<dbReference type="GO" id="GO:0016020">
    <property type="term" value="C:membrane"/>
    <property type="evidence" value="ECO:0007669"/>
    <property type="project" value="UniProtKB-SubCell"/>
</dbReference>
<proteinExistence type="predicted"/>
<dbReference type="InterPro" id="IPR012919">
    <property type="entry name" value="SUN_dom"/>
</dbReference>
<sequence>MILKLSNGDTVNYPFAVMESDGRISEVEAFVKKTAKMLQVQLEVVDKKIGSEIGSAKKELAKKIEERSVALEEELKKLDAKTEDLGKSLNDLKDMGLLTKDEFESFKNDLKKRKGSSGNDEDVSLDEIGALAKEIIEKEIERHAADGLGRVDYALAAGGAKVIAHSEPFVSGKASNWFAVGKDRGRIHSNAKKMLEPSFGEPGQCFALQGTSGYVDIRLRTGIIPEALTLEHVSKSVAYDRSSAPKDCVVSAWFEESEVPEHHQVLTKFSYDLEKTSAQTFDVDTTINSVVNVVRFEFTSNHGNPSLTCIYRFRVHGYEYNKPHLEDSNSLEEAENAGLQ</sequence>
<dbReference type="GO" id="GO:0005635">
    <property type="term" value="C:nuclear envelope"/>
    <property type="evidence" value="ECO:0007669"/>
    <property type="project" value="TreeGrafter"/>
</dbReference>
<evidence type="ECO:0000256" key="3">
    <source>
        <dbReference type="ARBA" id="ARBA00022989"/>
    </source>
</evidence>
<organism evidence="6 7">
    <name type="scientific">Asparagus officinalis</name>
    <name type="common">Garden asparagus</name>
    <dbReference type="NCBI Taxonomy" id="4686"/>
    <lineage>
        <taxon>Eukaryota</taxon>
        <taxon>Viridiplantae</taxon>
        <taxon>Streptophyta</taxon>
        <taxon>Embryophyta</taxon>
        <taxon>Tracheophyta</taxon>
        <taxon>Spermatophyta</taxon>
        <taxon>Magnoliopsida</taxon>
        <taxon>Liliopsida</taxon>
        <taxon>Asparagales</taxon>
        <taxon>Asparagaceae</taxon>
        <taxon>Asparagoideae</taxon>
        <taxon>Asparagus</taxon>
    </lineage>
</organism>
<evidence type="ECO:0000313" key="7">
    <source>
        <dbReference type="Proteomes" id="UP000243459"/>
    </source>
</evidence>
<dbReference type="OMA" id="NMYEQML"/>
<keyword evidence="2" id="KW-0812">Transmembrane</keyword>
<evidence type="ECO:0000259" key="5">
    <source>
        <dbReference type="PROSITE" id="PS51469"/>
    </source>
</evidence>
<keyword evidence="3" id="KW-1133">Transmembrane helix</keyword>
<dbReference type="GO" id="GO:0043495">
    <property type="term" value="F:protein-membrane adaptor activity"/>
    <property type="evidence" value="ECO:0007669"/>
    <property type="project" value="TreeGrafter"/>
</dbReference>
<keyword evidence="7" id="KW-1185">Reference proteome</keyword>
<dbReference type="Gramene" id="ONK78318">
    <property type="protein sequence ID" value="ONK78318"/>
    <property type="gene ID" value="A4U43_C02F17200"/>
</dbReference>
<evidence type="ECO:0000256" key="2">
    <source>
        <dbReference type="ARBA" id="ARBA00022692"/>
    </source>
</evidence>
<comment type="subcellular location">
    <subcellularLocation>
        <location evidence="1">Membrane</location>
    </subcellularLocation>
</comment>
<evidence type="ECO:0000256" key="4">
    <source>
        <dbReference type="ARBA" id="ARBA00023136"/>
    </source>
</evidence>
<dbReference type="PANTHER" id="PTHR12911:SF8">
    <property type="entry name" value="KLAROID PROTEIN-RELATED"/>
    <property type="match status" value="1"/>
</dbReference>
<name>A0A5P1FJ51_ASPOF</name>
<dbReference type="Pfam" id="PF07738">
    <property type="entry name" value="Sad1_UNC"/>
    <property type="match status" value="1"/>
</dbReference>
<evidence type="ECO:0000313" key="6">
    <source>
        <dbReference type="EMBL" id="ONK78318.1"/>
    </source>
</evidence>
<feature type="domain" description="SUN" evidence="5">
    <location>
        <begin position="158"/>
        <end position="320"/>
    </location>
</feature>
<dbReference type="Gene3D" id="2.60.120.260">
    <property type="entry name" value="Galactose-binding domain-like"/>
    <property type="match status" value="1"/>
</dbReference>
<dbReference type="PROSITE" id="PS51469">
    <property type="entry name" value="SUN"/>
    <property type="match status" value="1"/>
</dbReference>
<dbReference type="PANTHER" id="PTHR12911">
    <property type="entry name" value="SAD1/UNC-84-LIKE PROTEIN-RELATED"/>
    <property type="match status" value="1"/>
</dbReference>
<gene>
    <name evidence="6" type="ORF">A4U43_C02F17200</name>
</gene>